<protein>
    <submittedName>
        <fullName evidence="1">Uncharacterized protein</fullName>
    </submittedName>
</protein>
<evidence type="ECO:0000313" key="2">
    <source>
        <dbReference type="Proteomes" id="UP001165135"/>
    </source>
</evidence>
<dbReference type="EMBL" id="BSTJ01000012">
    <property type="protein sequence ID" value="GLY79893.1"/>
    <property type="molecule type" value="Genomic_DNA"/>
</dbReference>
<evidence type="ECO:0000313" key="1">
    <source>
        <dbReference type="EMBL" id="GLY79893.1"/>
    </source>
</evidence>
<organism evidence="1 2">
    <name type="scientific">Actinoallomurus iriomotensis</name>
    <dbReference type="NCBI Taxonomy" id="478107"/>
    <lineage>
        <taxon>Bacteria</taxon>
        <taxon>Bacillati</taxon>
        <taxon>Actinomycetota</taxon>
        <taxon>Actinomycetes</taxon>
        <taxon>Streptosporangiales</taxon>
        <taxon>Thermomonosporaceae</taxon>
        <taxon>Actinoallomurus</taxon>
    </lineage>
</organism>
<comment type="caution">
    <text evidence="1">The sequence shown here is derived from an EMBL/GenBank/DDBJ whole genome shotgun (WGS) entry which is preliminary data.</text>
</comment>
<sequence>MSPTHRASVASCSSPRDYDEEALALFVELYTRLNAGARELTGEIGAMDD</sequence>
<proteinExistence type="predicted"/>
<dbReference type="Proteomes" id="UP001165135">
    <property type="component" value="Unassembled WGS sequence"/>
</dbReference>
<accession>A0A9W6RQG1</accession>
<reference evidence="1" key="1">
    <citation type="submission" date="2023-03" db="EMBL/GenBank/DDBJ databases">
        <title>Actinoallomurus iriomotensis NBRC 103681.</title>
        <authorList>
            <person name="Ichikawa N."/>
            <person name="Sato H."/>
            <person name="Tonouchi N."/>
        </authorList>
    </citation>
    <scope>NUCLEOTIDE SEQUENCE</scope>
    <source>
        <strain evidence="1">NBRC 103681</strain>
    </source>
</reference>
<dbReference type="AlphaFoldDB" id="A0A9W6RQG1"/>
<name>A0A9W6RQG1_9ACTN</name>
<gene>
    <name evidence="1" type="ORF">Airi01_081600</name>
</gene>